<evidence type="ECO:0000256" key="8">
    <source>
        <dbReference type="PIRNR" id="PIRNR002869"/>
    </source>
</evidence>
<feature type="transmembrane region" description="Helical" evidence="9">
    <location>
        <begin position="162"/>
        <end position="185"/>
    </location>
</feature>
<evidence type="ECO:0000313" key="10">
    <source>
        <dbReference type="EMBL" id="GGJ92745.1"/>
    </source>
</evidence>
<keyword evidence="11" id="KW-1185">Reference proteome</keyword>
<keyword evidence="6 9" id="KW-1133">Transmembrane helix</keyword>
<accession>A0A8J3BAC8</accession>
<dbReference type="GO" id="GO:0008360">
    <property type="term" value="P:regulation of cell shape"/>
    <property type="evidence" value="ECO:0007669"/>
    <property type="project" value="UniProtKB-UniRule"/>
</dbReference>
<dbReference type="PANTHER" id="PTHR47019">
    <property type="entry name" value="LIPID II FLIPPASE MURJ"/>
    <property type="match status" value="1"/>
</dbReference>
<evidence type="ECO:0000256" key="2">
    <source>
        <dbReference type="ARBA" id="ARBA00022475"/>
    </source>
</evidence>
<evidence type="ECO:0000256" key="7">
    <source>
        <dbReference type="ARBA" id="ARBA00023136"/>
    </source>
</evidence>
<comment type="subcellular location">
    <subcellularLocation>
        <location evidence="1">Cell membrane</location>
        <topology evidence="1">Multi-pass membrane protein</topology>
    </subcellularLocation>
</comment>
<feature type="transmembrane region" description="Helical" evidence="9">
    <location>
        <begin position="325"/>
        <end position="346"/>
    </location>
</feature>
<reference evidence="10" key="2">
    <citation type="submission" date="2020-09" db="EMBL/GenBank/DDBJ databases">
        <authorList>
            <person name="Sun Q."/>
            <person name="Ohkuma M."/>
        </authorList>
    </citation>
    <scope>NUCLEOTIDE SEQUENCE</scope>
    <source>
        <strain evidence="10">JCM 14719</strain>
    </source>
</reference>
<feature type="transmembrane region" description="Helical" evidence="9">
    <location>
        <begin position="67"/>
        <end position="86"/>
    </location>
</feature>
<comment type="caution">
    <text evidence="10">The sequence shown here is derived from an EMBL/GenBank/DDBJ whole genome shotgun (WGS) entry which is preliminary data.</text>
</comment>
<dbReference type="PIRSF" id="PIRSF002869">
    <property type="entry name" value="MviN"/>
    <property type="match status" value="1"/>
</dbReference>
<keyword evidence="2 8" id="KW-1003">Cell membrane</keyword>
<evidence type="ECO:0000256" key="6">
    <source>
        <dbReference type="ARBA" id="ARBA00022989"/>
    </source>
</evidence>
<dbReference type="NCBIfam" id="TIGR01695">
    <property type="entry name" value="murJ_mviN"/>
    <property type="match status" value="1"/>
</dbReference>
<dbReference type="GO" id="GO:0005886">
    <property type="term" value="C:plasma membrane"/>
    <property type="evidence" value="ECO:0007669"/>
    <property type="project" value="UniProtKB-SubCell"/>
</dbReference>
<organism evidence="10 11">
    <name type="scientific">Calditerricola satsumensis</name>
    <dbReference type="NCBI Taxonomy" id="373054"/>
    <lineage>
        <taxon>Bacteria</taxon>
        <taxon>Bacillati</taxon>
        <taxon>Bacillota</taxon>
        <taxon>Bacilli</taxon>
        <taxon>Bacillales</taxon>
        <taxon>Bacillaceae</taxon>
        <taxon>Calditerricola</taxon>
    </lineage>
</organism>
<feature type="transmembrane region" description="Helical" evidence="9">
    <location>
        <begin position="137"/>
        <end position="156"/>
    </location>
</feature>
<evidence type="ECO:0000256" key="3">
    <source>
        <dbReference type="ARBA" id="ARBA00022692"/>
    </source>
</evidence>
<feature type="transmembrane region" description="Helical" evidence="9">
    <location>
        <begin position="358"/>
        <end position="381"/>
    </location>
</feature>
<keyword evidence="4 8" id="KW-0133">Cell shape</keyword>
<dbReference type="GO" id="GO:0009252">
    <property type="term" value="P:peptidoglycan biosynthetic process"/>
    <property type="evidence" value="ECO:0007669"/>
    <property type="project" value="UniProtKB-UniRule"/>
</dbReference>
<dbReference type="GO" id="GO:0015648">
    <property type="term" value="F:lipid-linked peptidoglycan transporter activity"/>
    <property type="evidence" value="ECO:0007669"/>
    <property type="project" value="UniProtKB-UniRule"/>
</dbReference>
<feature type="transmembrane region" description="Helical" evidence="9">
    <location>
        <begin position="418"/>
        <end position="441"/>
    </location>
</feature>
<dbReference type="InterPro" id="IPR004268">
    <property type="entry name" value="MurJ"/>
</dbReference>
<keyword evidence="3 9" id="KW-0812">Transmembrane</keyword>
<feature type="transmembrane region" description="Helical" evidence="9">
    <location>
        <begin position="287"/>
        <end position="305"/>
    </location>
</feature>
<reference evidence="10" key="1">
    <citation type="journal article" date="2014" name="Int. J. Syst. Evol. Microbiol.">
        <title>Complete genome sequence of Corynebacterium casei LMG S-19264T (=DSM 44701T), isolated from a smear-ripened cheese.</title>
        <authorList>
            <consortium name="US DOE Joint Genome Institute (JGI-PGF)"/>
            <person name="Walter F."/>
            <person name="Albersmeier A."/>
            <person name="Kalinowski J."/>
            <person name="Ruckert C."/>
        </authorList>
    </citation>
    <scope>NUCLEOTIDE SEQUENCE</scope>
    <source>
        <strain evidence="10">JCM 14719</strain>
    </source>
</reference>
<comment type="similarity">
    <text evidence="8">Belongs to the MurJ/MviN family.</text>
</comment>
<protein>
    <recommendedName>
        <fullName evidence="8">Lipid II flippase</fullName>
    </recommendedName>
</protein>
<dbReference type="Pfam" id="PF03023">
    <property type="entry name" value="MurJ"/>
    <property type="match status" value="1"/>
</dbReference>
<evidence type="ECO:0000256" key="1">
    <source>
        <dbReference type="ARBA" id="ARBA00004651"/>
    </source>
</evidence>
<dbReference type="InterPro" id="IPR051050">
    <property type="entry name" value="Lipid_II_flippase_MurJ/MviN"/>
</dbReference>
<feature type="transmembrane region" description="Helical" evidence="9">
    <location>
        <begin position="387"/>
        <end position="406"/>
    </location>
</feature>
<dbReference type="Proteomes" id="UP000637720">
    <property type="component" value="Unassembled WGS sequence"/>
</dbReference>
<keyword evidence="8" id="KW-0961">Cell wall biogenesis/degradation</keyword>
<evidence type="ECO:0000256" key="5">
    <source>
        <dbReference type="ARBA" id="ARBA00022984"/>
    </source>
</evidence>
<sequence>MGLVRSIFISHEFGTSFEVGAFYTAFTIPNLVFLFVPGAINAVFLPSLKKYIIQGKFDEARALFQKVLTVSLLIYSLFTAVAWLYADPIIAWMTPGIPVHEQKLAANLLRWMLPSNLFIVLIGLFSSTLNVHGQFGLPNFGSIVNSLIVIFSIYLFVPLLGIHGLAIGTTLGFAGAALIMLPALIRKRYSLAPNWQWRDPELKKIGERFLPILLGSLITSLNEVIEKFLTSDFGSDKIAALSYAKQIYQVPLAVFVGAFAMPIFPLLVELIKKHAWQEAKSALEKTLTYMLLLLLPTTAGLWVLGEKIVALLFQRGQFDAYSTHITTLGLIFFALGLYPLAVRDILTRAFYALENTVIPVVVGVIQIAAYVLSSLMFARYLGFSGVALGWTVGAMVNVLLLGMLLWKKIGRFVGRVYLLSSIKASVATAGMVAALKGMLIVTDDWPLFLEVPAAILLGAMVYGGLLLMLKEELTVDVWIRLLKRLPKGLRL</sequence>
<dbReference type="GO" id="GO:0071555">
    <property type="term" value="P:cell wall organization"/>
    <property type="evidence" value="ECO:0007669"/>
    <property type="project" value="UniProtKB-UniRule"/>
</dbReference>
<dbReference type="CDD" id="cd13123">
    <property type="entry name" value="MATE_MurJ_like"/>
    <property type="match status" value="1"/>
</dbReference>
<dbReference type="PRINTS" id="PR01806">
    <property type="entry name" value="VIRFACTRMVIN"/>
</dbReference>
<gene>
    <name evidence="10" type="ORF">GCM10007043_03010</name>
</gene>
<feature type="transmembrane region" description="Helical" evidence="9">
    <location>
        <begin position="447"/>
        <end position="469"/>
    </location>
</feature>
<keyword evidence="7 8" id="KW-0472">Membrane</keyword>
<feature type="transmembrane region" description="Helical" evidence="9">
    <location>
        <begin position="205"/>
        <end position="225"/>
    </location>
</feature>
<evidence type="ECO:0000256" key="4">
    <source>
        <dbReference type="ARBA" id="ARBA00022960"/>
    </source>
</evidence>
<dbReference type="PANTHER" id="PTHR47019:SF1">
    <property type="entry name" value="LIPID II FLIPPASE MURJ"/>
    <property type="match status" value="1"/>
</dbReference>
<comment type="function">
    <text evidence="8">Involved in peptidoglycan biosynthesis. Transports lipid-linked peptidoglycan precursors from the inner to the outer leaflet of the cytoplasmic membrane.</text>
</comment>
<dbReference type="AlphaFoldDB" id="A0A8J3BAC8"/>
<dbReference type="GO" id="GO:0034204">
    <property type="term" value="P:lipid translocation"/>
    <property type="evidence" value="ECO:0007669"/>
    <property type="project" value="TreeGrafter"/>
</dbReference>
<evidence type="ECO:0000256" key="9">
    <source>
        <dbReference type="SAM" id="Phobius"/>
    </source>
</evidence>
<feature type="transmembrane region" description="Helical" evidence="9">
    <location>
        <begin position="20"/>
        <end position="46"/>
    </location>
</feature>
<keyword evidence="8" id="KW-0813">Transport</keyword>
<dbReference type="EMBL" id="BMOF01000003">
    <property type="protein sequence ID" value="GGJ92745.1"/>
    <property type="molecule type" value="Genomic_DNA"/>
</dbReference>
<name>A0A8J3BAC8_9BACI</name>
<keyword evidence="5 8" id="KW-0573">Peptidoglycan synthesis</keyword>
<evidence type="ECO:0000313" key="11">
    <source>
        <dbReference type="Proteomes" id="UP000637720"/>
    </source>
</evidence>
<proteinExistence type="inferred from homology"/>
<feature type="transmembrane region" description="Helical" evidence="9">
    <location>
        <begin position="247"/>
        <end position="267"/>
    </location>
</feature>
<feature type="transmembrane region" description="Helical" evidence="9">
    <location>
        <begin position="108"/>
        <end position="125"/>
    </location>
</feature>